<dbReference type="AlphaFoldDB" id="X1AAY7"/>
<sequence length="134" mass="15797">MRIIFTYTVQFDEEALKSSGEHYINVEVTKRQLKLIRGISKIICEFLNIPELPMKATAWNALREWQIKNNMSIAKIPKMPIGKGLNAVKEIFCIGKRIVKEMVKDHKEKNEIIIDIVFEKAFMIFLEYYDQKRC</sequence>
<reference evidence="1" key="1">
    <citation type="journal article" date="2014" name="Front. Microbiol.">
        <title>High frequency of phylogenetically diverse reductive dehalogenase-homologous genes in deep subseafloor sedimentary metagenomes.</title>
        <authorList>
            <person name="Kawai M."/>
            <person name="Futagami T."/>
            <person name="Toyoda A."/>
            <person name="Takaki Y."/>
            <person name="Nishi S."/>
            <person name="Hori S."/>
            <person name="Arai W."/>
            <person name="Tsubouchi T."/>
            <person name="Morono Y."/>
            <person name="Uchiyama I."/>
            <person name="Ito T."/>
            <person name="Fujiyama A."/>
            <person name="Inagaki F."/>
            <person name="Takami H."/>
        </authorList>
    </citation>
    <scope>NUCLEOTIDE SEQUENCE</scope>
    <source>
        <strain evidence="1">Expedition CK06-06</strain>
    </source>
</reference>
<accession>X1AAY7</accession>
<organism evidence="1">
    <name type="scientific">marine sediment metagenome</name>
    <dbReference type="NCBI Taxonomy" id="412755"/>
    <lineage>
        <taxon>unclassified sequences</taxon>
        <taxon>metagenomes</taxon>
        <taxon>ecological metagenomes</taxon>
    </lineage>
</organism>
<proteinExistence type="predicted"/>
<protein>
    <submittedName>
        <fullName evidence="1">Uncharacterized protein</fullName>
    </submittedName>
</protein>
<evidence type="ECO:0000313" key="1">
    <source>
        <dbReference type="EMBL" id="GAG79620.1"/>
    </source>
</evidence>
<name>X1AAY7_9ZZZZ</name>
<dbReference type="EMBL" id="BART01012328">
    <property type="protein sequence ID" value="GAG79620.1"/>
    <property type="molecule type" value="Genomic_DNA"/>
</dbReference>
<comment type="caution">
    <text evidence="1">The sequence shown here is derived from an EMBL/GenBank/DDBJ whole genome shotgun (WGS) entry which is preliminary data.</text>
</comment>
<gene>
    <name evidence="1" type="ORF">S01H4_25789</name>
</gene>